<name>A0AA37VZ35_9GAMM</name>
<comment type="caution">
    <text evidence="1">The sequence shown here is derived from an EMBL/GenBank/DDBJ whole genome shotgun (WGS) entry which is preliminary data.</text>
</comment>
<reference evidence="1" key="1">
    <citation type="journal article" date="2014" name="Int. J. Syst. Evol. Microbiol.">
        <title>Complete genome sequence of Corynebacterium casei LMG S-19264T (=DSM 44701T), isolated from a smear-ripened cheese.</title>
        <authorList>
            <consortium name="US DOE Joint Genome Institute (JGI-PGF)"/>
            <person name="Walter F."/>
            <person name="Albersmeier A."/>
            <person name="Kalinowski J."/>
            <person name="Ruckert C."/>
        </authorList>
    </citation>
    <scope>NUCLEOTIDE SEQUENCE</scope>
    <source>
        <strain evidence="1">NBRC 101628</strain>
    </source>
</reference>
<accession>A0AA37VZ35</accession>
<reference evidence="1" key="2">
    <citation type="submission" date="2023-01" db="EMBL/GenBank/DDBJ databases">
        <title>Draft genome sequence of Paraferrimonas sedimenticola strain NBRC 101628.</title>
        <authorList>
            <person name="Sun Q."/>
            <person name="Mori K."/>
        </authorList>
    </citation>
    <scope>NUCLEOTIDE SEQUENCE</scope>
    <source>
        <strain evidence="1">NBRC 101628</strain>
    </source>
</reference>
<sequence length="159" mass="16886">MELVIGILVSAIAIVLLTSVLFPQADKAADSLQRVRSAELAHSIMNEIWGKRYDNASGANGGLPACNSAGAPSCTDEADFGPEAGKSRDDYDDVDDYHGLNASSLMLQSSASYQDVYPNYGLAVSVSYLDATQAQKLVEVTVTTPNGEPISYSAIRSNY</sequence>
<gene>
    <name evidence="1" type="primary">mshD</name>
    <name evidence="1" type="ORF">GCM10007895_26830</name>
</gene>
<dbReference type="Proteomes" id="UP001161422">
    <property type="component" value="Unassembled WGS sequence"/>
</dbReference>
<dbReference type="AlphaFoldDB" id="A0AA37VZ35"/>
<dbReference type="EMBL" id="BSNC01000006">
    <property type="protein sequence ID" value="GLP97376.1"/>
    <property type="molecule type" value="Genomic_DNA"/>
</dbReference>
<organism evidence="1 2">
    <name type="scientific">Paraferrimonas sedimenticola</name>
    <dbReference type="NCBI Taxonomy" id="375674"/>
    <lineage>
        <taxon>Bacteria</taxon>
        <taxon>Pseudomonadati</taxon>
        <taxon>Pseudomonadota</taxon>
        <taxon>Gammaproteobacteria</taxon>
        <taxon>Alteromonadales</taxon>
        <taxon>Ferrimonadaceae</taxon>
        <taxon>Paraferrimonas</taxon>
    </lineage>
</organism>
<keyword evidence="2" id="KW-1185">Reference proteome</keyword>
<evidence type="ECO:0000313" key="2">
    <source>
        <dbReference type="Proteomes" id="UP001161422"/>
    </source>
</evidence>
<proteinExistence type="predicted"/>
<protein>
    <submittedName>
        <fullName evidence="1">MSHA biogenesis protein MshD</fullName>
    </submittedName>
</protein>
<evidence type="ECO:0000313" key="1">
    <source>
        <dbReference type="EMBL" id="GLP97376.1"/>
    </source>
</evidence>